<dbReference type="Proteomes" id="UP000054217">
    <property type="component" value="Unassembled WGS sequence"/>
</dbReference>
<dbReference type="AlphaFoldDB" id="A0A0C3P6R4"/>
<evidence type="ECO:0000313" key="3">
    <source>
        <dbReference type="EMBL" id="KIO09025.1"/>
    </source>
</evidence>
<dbReference type="InParanoid" id="A0A0C3P6R4"/>
<keyword evidence="1" id="KW-0812">Transmembrane</keyword>
<feature type="transmembrane region" description="Helical" evidence="1">
    <location>
        <begin position="162"/>
        <end position="184"/>
    </location>
</feature>
<dbReference type="EMBL" id="KN831955">
    <property type="protein sequence ID" value="KIO09025.1"/>
    <property type="molecule type" value="Genomic_DNA"/>
</dbReference>
<dbReference type="HOGENOM" id="CLU_035509_10_5_1"/>
<keyword evidence="1" id="KW-0472">Membrane</keyword>
<proteinExistence type="predicted"/>
<reference evidence="4" key="2">
    <citation type="submission" date="2015-01" db="EMBL/GenBank/DDBJ databases">
        <title>Evolutionary Origins and Diversification of the Mycorrhizal Mutualists.</title>
        <authorList>
            <consortium name="DOE Joint Genome Institute"/>
            <consortium name="Mycorrhizal Genomics Consortium"/>
            <person name="Kohler A."/>
            <person name="Kuo A."/>
            <person name="Nagy L.G."/>
            <person name="Floudas D."/>
            <person name="Copeland A."/>
            <person name="Barry K.W."/>
            <person name="Cichocki N."/>
            <person name="Veneault-Fourrey C."/>
            <person name="LaButti K."/>
            <person name="Lindquist E.A."/>
            <person name="Lipzen A."/>
            <person name="Lundell T."/>
            <person name="Morin E."/>
            <person name="Murat C."/>
            <person name="Riley R."/>
            <person name="Ohm R."/>
            <person name="Sun H."/>
            <person name="Tunlid A."/>
            <person name="Henrissat B."/>
            <person name="Grigoriev I.V."/>
            <person name="Hibbett D.S."/>
            <person name="Martin F."/>
        </authorList>
    </citation>
    <scope>NUCLEOTIDE SEQUENCE [LARGE SCALE GENOMIC DNA]</scope>
    <source>
        <strain evidence="4">Marx 270</strain>
    </source>
</reference>
<name>A0A0C3P6R4_PISTI</name>
<dbReference type="InterPro" id="IPR045340">
    <property type="entry name" value="DUF6533"/>
</dbReference>
<evidence type="ECO:0000259" key="2">
    <source>
        <dbReference type="Pfam" id="PF20151"/>
    </source>
</evidence>
<dbReference type="OrthoDB" id="2637653at2759"/>
<keyword evidence="1" id="KW-1133">Transmembrane helix</keyword>
<gene>
    <name evidence="3" type="ORF">M404DRAFT_996742</name>
</gene>
<feature type="transmembrane region" description="Helical" evidence="1">
    <location>
        <begin position="121"/>
        <end position="142"/>
    </location>
</feature>
<feature type="domain" description="DUF6533" evidence="2">
    <location>
        <begin position="20"/>
        <end position="63"/>
    </location>
</feature>
<feature type="transmembrane region" description="Helical" evidence="1">
    <location>
        <begin position="91"/>
        <end position="114"/>
    </location>
</feature>
<feature type="transmembrane region" description="Helical" evidence="1">
    <location>
        <begin position="52"/>
        <end position="71"/>
    </location>
</feature>
<protein>
    <recommendedName>
        <fullName evidence="2">DUF6533 domain-containing protein</fullName>
    </recommendedName>
</protein>
<keyword evidence="4" id="KW-1185">Reference proteome</keyword>
<sequence>MVSDANYEVVAAIRSIRSHSVASLAVLLWDFLLMMGDEVHCIWTMKGHPIKWLYFLLRYFPLFAQILHQIVFPDLSGRDTLSPIGCKLWHAYMIILIQVITIALELVLALRVVALFGRHRWVSGLLGCIMAIEILCVLPHAWTCIRYYQYCILYTLSPVVQIQAAAAVVVQTTLVCMTLCGIVFRDGGFLRTTIAFQIVRDGTITYFAIMALICCGFTMIKLHWYPATLFFWAVTVHSISGTRLILNMACLRGEELSQENENNIFTTLIDVSANFMPEV</sequence>
<feature type="transmembrane region" description="Helical" evidence="1">
    <location>
        <begin position="229"/>
        <end position="246"/>
    </location>
</feature>
<feature type="transmembrane region" description="Helical" evidence="1">
    <location>
        <begin position="204"/>
        <end position="223"/>
    </location>
</feature>
<organism evidence="3 4">
    <name type="scientific">Pisolithus tinctorius Marx 270</name>
    <dbReference type="NCBI Taxonomy" id="870435"/>
    <lineage>
        <taxon>Eukaryota</taxon>
        <taxon>Fungi</taxon>
        <taxon>Dikarya</taxon>
        <taxon>Basidiomycota</taxon>
        <taxon>Agaricomycotina</taxon>
        <taxon>Agaricomycetes</taxon>
        <taxon>Agaricomycetidae</taxon>
        <taxon>Boletales</taxon>
        <taxon>Sclerodermatineae</taxon>
        <taxon>Pisolithaceae</taxon>
        <taxon>Pisolithus</taxon>
    </lineage>
</organism>
<reference evidence="3 4" key="1">
    <citation type="submission" date="2014-04" db="EMBL/GenBank/DDBJ databases">
        <authorList>
            <consortium name="DOE Joint Genome Institute"/>
            <person name="Kuo A."/>
            <person name="Kohler A."/>
            <person name="Costa M.D."/>
            <person name="Nagy L.G."/>
            <person name="Floudas D."/>
            <person name="Copeland A."/>
            <person name="Barry K.W."/>
            <person name="Cichocki N."/>
            <person name="Veneault-Fourrey C."/>
            <person name="LaButti K."/>
            <person name="Lindquist E.A."/>
            <person name="Lipzen A."/>
            <person name="Lundell T."/>
            <person name="Morin E."/>
            <person name="Murat C."/>
            <person name="Sun H."/>
            <person name="Tunlid A."/>
            <person name="Henrissat B."/>
            <person name="Grigoriev I.V."/>
            <person name="Hibbett D.S."/>
            <person name="Martin F."/>
            <person name="Nordberg H.P."/>
            <person name="Cantor M.N."/>
            <person name="Hua S.X."/>
        </authorList>
    </citation>
    <scope>NUCLEOTIDE SEQUENCE [LARGE SCALE GENOMIC DNA]</scope>
    <source>
        <strain evidence="3 4">Marx 270</strain>
    </source>
</reference>
<evidence type="ECO:0000256" key="1">
    <source>
        <dbReference type="SAM" id="Phobius"/>
    </source>
</evidence>
<accession>A0A0C3P6R4</accession>
<dbReference type="Pfam" id="PF20151">
    <property type="entry name" value="DUF6533"/>
    <property type="match status" value="1"/>
</dbReference>
<evidence type="ECO:0000313" key="4">
    <source>
        <dbReference type="Proteomes" id="UP000054217"/>
    </source>
</evidence>